<protein>
    <recommendedName>
        <fullName evidence="13">Mannosidase, endo-alpha</fullName>
    </recommendedName>
</protein>
<evidence type="ECO:0000256" key="5">
    <source>
        <dbReference type="ARBA" id="ARBA00022968"/>
    </source>
</evidence>
<keyword evidence="4" id="KW-0378">Hydrolase</keyword>
<dbReference type="AlphaFoldDB" id="A0A7J6MWL1"/>
<keyword evidence="7" id="KW-0333">Golgi apparatus</keyword>
<keyword evidence="3 10" id="KW-0812">Transmembrane</keyword>
<evidence type="ECO:0000256" key="10">
    <source>
        <dbReference type="SAM" id="Phobius"/>
    </source>
</evidence>
<evidence type="ECO:0000313" key="12">
    <source>
        <dbReference type="Proteomes" id="UP000591131"/>
    </source>
</evidence>
<dbReference type="OrthoDB" id="406152at2759"/>
<evidence type="ECO:0000256" key="8">
    <source>
        <dbReference type="ARBA" id="ARBA00023136"/>
    </source>
</evidence>
<keyword evidence="6 10" id="KW-1133">Transmembrane helix</keyword>
<evidence type="ECO:0000256" key="9">
    <source>
        <dbReference type="SAM" id="MobiDB-lite"/>
    </source>
</evidence>
<comment type="similarity">
    <text evidence="2">Belongs to the glycosyl hydrolase 99 family.</text>
</comment>
<comment type="subcellular location">
    <subcellularLocation>
        <location evidence="1">Golgi apparatus membrane</location>
        <topology evidence="1">Single-pass type II membrane protein</topology>
    </subcellularLocation>
</comment>
<dbReference type="Gene3D" id="3.20.20.80">
    <property type="entry name" value="Glycosidases"/>
    <property type="match status" value="1"/>
</dbReference>
<evidence type="ECO:0000256" key="3">
    <source>
        <dbReference type="ARBA" id="ARBA00022692"/>
    </source>
</evidence>
<name>A0A7J6MWL1_PERCH</name>
<reference evidence="11 12" key="1">
    <citation type="submission" date="2020-04" db="EMBL/GenBank/DDBJ databases">
        <title>Perkinsus chesapeaki whole genome sequence.</title>
        <authorList>
            <person name="Bogema D.R."/>
        </authorList>
    </citation>
    <scope>NUCLEOTIDE SEQUENCE [LARGE SCALE GENOMIC DNA]</scope>
    <source>
        <strain evidence="11">ATCC PRA-425</strain>
    </source>
</reference>
<evidence type="ECO:0000256" key="4">
    <source>
        <dbReference type="ARBA" id="ARBA00022801"/>
    </source>
</evidence>
<dbReference type="InterPro" id="IPR026071">
    <property type="entry name" value="Glyco_Hydrolase_99"/>
</dbReference>
<evidence type="ECO:0008006" key="13">
    <source>
        <dbReference type="Google" id="ProtNLM"/>
    </source>
</evidence>
<feature type="region of interest" description="Disordered" evidence="9">
    <location>
        <begin position="59"/>
        <end position="80"/>
    </location>
</feature>
<evidence type="ECO:0000256" key="6">
    <source>
        <dbReference type="ARBA" id="ARBA00022989"/>
    </source>
</evidence>
<keyword evidence="5" id="KW-0735">Signal-anchor</keyword>
<organism evidence="11 12">
    <name type="scientific">Perkinsus chesapeaki</name>
    <name type="common">Clam parasite</name>
    <name type="synonym">Perkinsus andrewsi</name>
    <dbReference type="NCBI Taxonomy" id="330153"/>
    <lineage>
        <taxon>Eukaryota</taxon>
        <taxon>Sar</taxon>
        <taxon>Alveolata</taxon>
        <taxon>Perkinsozoa</taxon>
        <taxon>Perkinsea</taxon>
        <taxon>Perkinsida</taxon>
        <taxon>Perkinsidae</taxon>
        <taxon>Perkinsus</taxon>
    </lineage>
</organism>
<evidence type="ECO:0000313" key="11">
    <source>
        <dbReference type="EMBL" id="KAF4676008.1"/>
    </source>
</evidence>
<evidence type="ECO:0000256" key="7">
    <source>
        <dbReference type="ARBA" id="ARBA00023034"/>
    </source>
</evidence>
<gene>
    <name evidence="11" type="ORF">FOL47_006808</name>
</gene>
<evidence type="ECO:0000256" key="2">
    <source>
        <dbReference type="ARBA" id="ARBA00009559"/>
    </source>
</evidence>
<comment type="caution">
    <text evidence="11">The sequence shown here is derived from an EMBL/GenBank/DDBJ whole genome shotgun (WGS) entry which is preliminary data.</text>
</comment>
<dbReference type="GO" id="GO:0000139">
    <property type="term" value="C:Golgi membrane"/>
    <property type="evidence" value="ECO:0007669"/>
    <property type="project" value="UniProtKB-SubCell"/>
</dbReference>
<dbReference type="CDD" id="cd11574">
    <property type="entry name" value="GH99"/>
    <property type="match status" value="1"/>
</dbReference>
<dbReference type="Pfam" id="PF16317">
    <property type="entry name" value="Glyco_hydro_99"/>
    <property type="match status" value="1"/>
</dbReference>
<proteinExistence type="inferred from homology"/>
<evidence type="ECO:0000256" key="1">
    <source>
        <dbReference type="ARBA" id="ARBA00004323"/>
    </source>
</evidence>
<dbReference type="PANTHER" id="PTHR13572">
    <property type="entry name" value="ENDO-ALPHA-1,2-MANNOSIDASE"/>
    <property type="match status" value="1"/>
</dbReference>
<dbReference type="PANTHER" id="PTHR13572:SF4">
    <property type="entry name" value="RE57134P"/>
    <property type="match status" value="1"/>
</dbReference>
<dbReference type="GO" id="GO:0004559">
    <property type="term" value="F:alpha-mannosidase activity"/>
    <property type="evidence" value="ECO:0007669"/>
    <property type="project" value="TreeGrafter"/>
</dbReference>
<feature type="transmembrane region" description="Helical" evidence="10">
    <location>
        <begin position="7"/>
        <end position="38"/>
    </location>
</feature>
<keyword evidence="12" id="KW-1185">Reference proteome</keyword>
<keyword evidence="8 10" id="KW-0472">Membrane</keyword>
<accession>A0A7J6MWL1</accession>
<sequence length="471" mass="53272">MRLPGRLNCWIFIVSMVSLVYALIVLCAITGSFVIPWADDRPLGLRRVLLNDHRRMSSNKARVNETDNETQSADAKRTESVDAETTASLLPSTVGADTCSWRCNAHAFYYMWYRSEDHDGAWAHWNHSRIPHWDAATAKKYSQGAHVPENDDIGASYWPQLGPYSSLDKGVIASHMAMMKRAGLGVVANDGFPSRYPPGLHDPAGRNDSFDPVADLLLDAAWAHGMRVAIHLEPYEGRNPMSVRSDFQYIHEHYGGHPALYRIPSTHDGASLPLVYIYDSYHNTAKEWSRLLSPTGDTSIRGQKGLDCTAIFLWVEAHHRVYAYAGFDGFYTYFAATGFVYGSTPSNWPSMNRVAREAGIYFVPSVGPGYIDEEVRPWNYGNTKDRREGDYFDEMFNEAAKMQPKMISITSFNEWHEGTNIEPAIDGKLSRASQDWPSRGYLSYGPDPDFYLKRTREWIERIFKPQGAIIV</sequence>
<dbReference type="Proteomes" id="UP000591131">
    <property type="component" value="Unassembled WGS sequence"/>
</dbReference>
<dbReference type="EMBL" id="JAAPAO010000039">
    <property type="protein sequence ID" value="KAF4676008.1"/>
    <property type="molecule type" value="Genomic_DNA"/>
</dbReference>